<evidence type="ECO:0000256" key="1">
    <source>
        <dbReference type="SAM" id="Coils"/>
    </source>
</evidence>
<dbReference type="EMBL" id="KN822971">
    <property type="protein sequence ID" value="KIO30539.1"/>
    <property type="molecule type" value="Genomic_DNA"/>
</dbReference>
<protein>
    <submittedName>
        <fullName evidence="2">Uncharacterized protein</fullName>
    </submittedName>
</protein>
<dbReference type="Proteomes" id="UP000054248">
    <property type="component" value="Unassembled WGS sequence"/>
</dbReference>
<organism evidence="2 3">
    <name type="scientific">Tulasnella calospora MUT 4182</name>
    <dbReference type="NCBI Taxonomy" id="1051891"/>
    <lineage>
        <taxon>Eukaryota</taxon>
        <taxon>Fungi</taxon>
        <taxon>Dikarya</taxon>
        <taxon>Basidiomycota</taxon>
        <taxon>Agaricomycotina</taxon>
        <taxon>Agaricomycetes</taxon>
        <taxon>Cantharellales</taxon>
        <taxon>Tulasnellaceae</taxon>
        <taxon>Tulasnella</taxon>
    </lineage>
</organism>
<dbReference type="HOGENOM" id="CLU_313343_0_0_1"/>
<dbReference type="STRING" id="1051891.A0A0C3QRR7"/>
<gene>
    <name evidence="2" type="ORF">M407DRAFT_20427</name>
</gene>
<sequence>VAFFDAVINLKPKELKHYGKLYSDAQHILRTILALDAWTQSGALNAITSASDTDVAEILFLCRRFGSVIKTVVRTPSLLDYPDIQHLFGVSSAAQVDESEGQNIESQRTVQATSFIHGPALALVNRHQQSASKVDSIKLPKNIVDDMIRRTLLERLNAVIDKVDSMTRKSRAFELCTRFLTAKQCAGKDDGTCWRDHVHEKDLNIQQFNSRFRMHILSISFIDCFTAIDRSFTEERSRVTKQKIWIARLFRLCYPPTSRYGNLSDITPELIPEYSSVMPTVKSWLHEGFRSLRPGVQSHFFLTNLLMTSLLATAFDQKEADTYLWRGQWSMDYQAALWEGLIQPTNKLPVAGSAIRWFDKATRSRTNLGKHFLDHVLSGRVRLDIDVAIAFAEELCAQLILNHYSHTYTGFDGLTMPRSWIIRAFARGHSLQTNGSIPWSFTGTLGIFLEVLTLKRDPGQLQMQGRPLRDILLPARSNGIARICRCLALIGCNIARARDPVMDVLRRLGKSPPFRPEFLGYATSRNWTEVVKTLTASSTPSNLDELINIRQKGIIISSVSGIKTITCPNGKILLTNLQLSPHAPVIALQCGALLGNGGQAPQKATSNEEEKLQLESVASTAEDQKSALIIQAFFRRHRRRAGGPIPAAFEDLVRKLDGAVETDRLSEHLLLCLRGPLPHVLAYLKTFHETCQTATEVVTKEMQTKNHEMLDELREKKDEIRSIHREVKKISKDIHPSSEFYCHGLSKILVSVSDIVERVQQIPLLVSKIREFADCPEDADYELGFSPS</sequence>
<evidence type="ECO:0000313" key="2">
    <source>
        <dbReference type="EMBL" id="KIO30539.1"/>
    </source>
</evidence>
<evidence type="ECO:0000313" key="3">
    <source>
        <dbReference type="Proteomes" id="UP000054248"/>
    </source>
</evidence>
<dbReference type="AlphaFoldDB" id="A0A0C3QRR7"/>
<reference evidence="3" key="2">
    <citation type="submission" date="2015-01" db="EMBL/GenBank/DDBJ databases">
        <title>Evolutionary Origins and Diversification of the Mycorrhizal Mutualists.</title>
        <authorList>
            <consortium name="DOE Joint Genome Institute"/>
            <consortium name="Mycorrhizal Genomics Consortium"/>
            <person name="Kohler A."/>
            <person name="Kuo A."/>
            <person name="Nagy L.G."/>
            <person name="Floudas D."/>
            <person name="Copeland A."/>
            <person name="Barry K.W."/>
            <person name="Cichocki N."/>
            <person name="Veneault-Fourrey C."/>
            <person name="LaButti K."/>
            <person name="Lindquist E.A."/>
            <person name="Lipzen A."/>
            <person name="Lundell T."/>
            <person name="Morin E."/>
            <person name="Murat C."/>
            <person name="Riley R."/>
            <person name="Ohm R."/>
            <person name="Sun H."/>
            <person name="Tunlid A."/>
            <person name="Henrissat B."/>
            <person name="Grigoriev I.V."/>
            <person name="Hibbett D.S."/>
            <person name="Martin F."/>
        </authorList>
    </citation>
    <scope>NUCLEOTIDE SEQUENCE [LARGE SCALE GENOMIC DNA]</scope>
    <source>
        <strain evidence="3">MUT 4182</strain>
    </source>
</reference>
<keyword evidence="3" id="KW-1185">Reference proteome</keyword>
<feature type="non-terminal residue" evidence="2">
    <location>
        <position position="1"/>
    </location>
</feature>
<feature type="coiled-coil region" evidence="1">
    <location>
        <begin position="699"/>
        <end position="733"/>
    </location>
</feature>
<accession>A0A0C3QRR7</accession>
<keyword evidence="1" id="KW-0175">Coiled coil</keyword>
<proteinExistence type="predicted"/>
<dbReference type="OrthoDB" id="3156807at2759"/>
<reference evidence="2 3" key="1">
    <citation type="submission" date="2014-04" db="EMBL/GenBank/DDBJ databases">
        <authorList>
            <consortium name="DOE Joint Genome Institute"/>
            <person name="Kuo A."/>
            <person name="Girlanda M."/>
            <person name="Perotto S."/>
            <person name="Kohler A."/>
            <person name="Nagy L.G."/>
            <person name="Floudas D."/>
            <person name="Copeland A."/>
            <person name="Barry K.W."/>
            <person name="Cichocki N."/>
            <person name="Veneault-Fourrey C."/>
            <person name="LaButti K."/>
            <person name="Lindquist E.A."/>
            <person name="Lipzen A."/>
            <person name="Lundell T."/>
            <person name="Morin E."/>
            <person name="Murat C."/>
            <person name="Sun H."/>
            <person name="Tunlid A."/>
            <person name="Henrissat B."/>
            <person name="Grigoriev I.V."/>
            <person name="Hibbett D.S."/>
            <person name="Martin F."/>
            <person name="Nordberg H.P."/>
            <person name="Cantor M.N."/>
            <person name="Hua S.X."/>
        </authorList>
    </citation>
    <scope>NUCLEOTIDE SEQUENCE [LARGE SCALE GENOMIC DNA]</scope>
    <source>
        <strain evidence="2 3">MUT 4182</strain>
    </source>
</reference>
<name>A0A0C3QRR7_9AGAM</name>